<dbReference type="PANTHER" id="PTHR47027">
    <property type="entry name" value="REVERSE TRANSCRIPTASE DOMAIN-CONTAINING PROTEIN"/>
    <property type="match status" value="1"/>
</dbReference>
<dbReference type="HOGENOM" id="CLU_000680_32_4_1"/>
<dbReference type="Proteomes" id="UP000008672">
    <property type="component" value="Unassembled WGS sequence"/>
</dbReference>
<keyword evidence="3" id="KW-1185">Reference proteome</keyword>
<evidence type="ECO:0000259" key="1">
    <source>
        <dbReference type="Pfam" id="PF00078"/>
    </source>
</evidence>
<dbReference type="STRING" id="7897.ENSLACP00000007045"/>
<evidence type="ECO:0000313" key="3">
    <source>
        <dbReference type="Proteomes" id="UP000008672"/>
    </source>
</evidence>
<dbReference type="OMA" id="WINEECI"/>
<reference evidence="3" key="1">
    <citation type="submission" date="2011-08" db="EMBL/GenBank/DDBJ databases">
        <title>The draft genome of Latimeria chalumnae.</title>
        <authorList>
            <person name="Di Palma F."/>
            <person name="Alfoldi J."/>
            <person name="Johnson J."/>
            <person name="Berlin A."/>
            <person name="Gnerre S."/>
            <person name="Jaffe D."/>
            <person name="MacCallum I."/>
            <person name="Young S."/>
            <person name="Walker B.J."/>
            <person name="Lander E."/>
            <person name="Lindblad-Toh K."/>
        </authorList>
    </citation>
    <scope>NUCLEOTIDE SEQUENCE [LARGE SCALE GENOMIC DNA]</scope>
    <source>
        <strain evidence="3">Wild caught</strain>
    </source>
</reference>
<name>H3ABM4_LATCH</name>
<accession>H3ABM4</accession>
<dbReference type="InterPro" id="IPR000477">
    <property type="entry name" value="RT_dom"/>
</dbReference>
<reference evidence="2" key="2">
    <citation type="submission" date="2025-08" db="UniProtKB">
        <authorList>
            <consortium name="Ensembl"/>
        </authorList>
    </citation>
    <scope>IDENTIFICATION</scope>
</reference>
<dbReference type="EMBL" id="AFYH01167917">
    <property type="status" value="NOT_ANNOTATED_CDS"/>
    <property type="molecule type" value="Genomic_DNA"/>
</dbReference>
<proteinExistence type="predicted"/>
<dbReference type="Gene3D" id="3.60.10.10">
    <property type="entry name" value="Endonuclease/exonuclease/phosphatase"/>
    <property type="match status" value="1"/>
</dbReference>
<dbReference type="InterPro" id="IPR036691">
    <property type="entry name" value="Endo/exonu/phosph_ase_sf"/>
</dbReference>
<dbReference type="GeneTree" id="ENSGT00940000163895"/>
<dbReference type="PANTHER" id="PTHR47027:SF20">
    <property type="entry name" value="REVERSE TRANSCRIPTASE-LIKE PROTEIN WITH RNA-DIRECTED DNA POLYMERASE DOMAIN"/>
    <property type="match status" value="1"/>
</dbReference>
<dbReference type="InParanoid" id="H3ABM4"/>
<protein>
    <recommendedName>
        <fullName evidence="1">Reverse transcriptase domain-containing protein</fullName>
    </recommendedName>
</protein>
<dbReference type="Ensembl" id="ENSLACT00000007104.1">
    <property type="protein sequence ID" value="ENSLACP00000007045.1"/>
    <property type="gene ID" value="ENSLACG00000006252.1"/>
</dbReference>
<dbReference type="eggNOG" id="KOG1075">
    <property type="taxonomic scope" value="Eukaryota"/>
</dbReference>
<dbReference type="AlphaFoldDB" id="H3ABM4"/>
<reference evidence="2" key="3">
    <citation type="submission" date="2025-09" db="UniProtKB">
        <authorList>
            <consortium name="Ensembl"/>
        </authorList>
    </citation>
    <scope>IDENTIFICATION</scope>
</reference>
<feature type="domain" description="Reverse transcriptase" evidence="1">
    <location>
        <begin position="513"/>
        <end position="683"/>
    </location>
</feature>
<organism evidence="2 3">
    <name type="scientific">Latimeria chalumnae</name>
    <name type="common">Coelacanth</name>
    <dbReference type="NCBI Taxonomy" id="7897"/>
    <lineage>
        <taxon>Eukaryota</taxon>
        <taxon>Metazoa</taxon>
        <taxon>Chordata</taxon>
        <taxon>Craniata</taxon>
        <taxon>Vertebrata</taxon>
        <taxon>Euteleostomi</taxon>
        <taxon>Coelacanthiformes</taxon>
        <taxon>Coelacanthidae</taxon>
        <taxon>Latimeria</taxon>
    </lineage>
</organism>
<dbReference type="Pfam" id="PF00078">
    <property type="entry name" value="RVT_1"/>
    <property type="match status" value="1"/>
</dbReference>
<sequence>KYATGGNKIKLPTKPLTIGSWHVRIPYEARKLKQLKYTMERYRWNKLSLVGIRLTGAREAIMEDWHKMWYMGKDNKNEKGVALLVHKNTMGSIIDCSPVSSKLITICLAVKQKKNIKIVQDDEIEAFNYELESLIKNTPKKDILVVQGSWNAKIGPDAYEDWKGTAGSFGWGSTNNRSLKLLGFATFYNLCLQIVYTCTSHHKEQHGFFQTERSITGIDYILIKKCFQSSINMAGTRTFPGVGVGSGHDLIAMTLKMKLKKHPRPANTRIRYDLEKLKDPNVTKDFNNQIGGKLVPFLLMDQDAETLSRNISEGLSETAAKIIRKARFRRQPWSTNDILDLCDQQRELKQERYRAINRKIKQEIKATKITWINEECITTEKSMKANNNKKSFEMVKKLMMKLSIIKDDHGKLLTRSKEVANRWNCEKLYNYELTVDPYIFTTLHQAEVQKEEYLPVLRDKLKTEKAASTDNITAQLLKHGRKRQLILLQNCNMIWQSGKWPADWTCSIVIPLPKKDNLRQYRNYCTISLISHLSKIFLHIILNRLKSQAEELLAKEQAGFKERSTVEQIFNLQLLCEKYLKYHKVLRHNFIDIKKVFDRPCGQLCERSTSVEGLLRSSESTVLVSGALGEWFRTKVGVQGCLLSPTLLNIFLEQMMSEALENFTGMIPTGGQNICNLQFAADINL</sequence>
<evidence type="ECO:0000313" key="2">
    <source>
        <dbReference type="Ensembl" id="ENSLACP00000007045.1"/>
    </source>
</evidence>